<feature type="region of interest" description="Disordered" evidence="4">
    <location>
        <begin position="63"/>
        <end position="83"/>
    </location>
</feature>
<evidence type="ECO:0000256" key="1">
    <source>
        <dbReference type="ARBA" id="ARBA00004239"/>
    </source>
</evidence>
<keyword evidence="3 5" id="KW-0732">Signal</keyword>
<feature type="signal peptide" evidence="5">
    <location>
        <begin position="1"/>
        <end position="30"/>
    </location>
</feature>
<reference evidence="6" key="1">
    <citation type="submission" date="2023-05" db="EMBL/GenBank/DDBJ databases">
        <title>Genome and transcriptome analyses reveal genes involved in the formation of fine ridges on petal epidermal cells in Hibiscus trionum.</title>
        <authorList>
            <person name="Koshimizu S."/>
            <person name="Masuda S."/>
            <person name="Ishii T."/>
            <person name="Shirasu K."/>
            <person name="Hoshino A."/>
            <person name="Arita M."/>
        </authorList>
    </citation>
    <scope>NUCLEOTIDE SEQUENCE</scope>
    <source>
        <strain evidence="6">Hamamatsu line</strain>
    </source>
</reference>
<dbReference type="PANTHER" id="PTHR33599:SF15">
    <property type="entry name" value="PROTEIN IDA-LIKE 2"/>
    <property type="match status" value="1"/>
</dbReference>
<dbReference type="Proteomes" id="UP001165190">
    <property type="component" value="Unassembled WGS sequence"/>
</dbReference>
<dbReference type="InterPro" id="IPR039639">
    <property type="entry name" value="IDA-like"/>
</dbReference>
<sequence length="83" mass="9388">MMVDCRRQLVPLLLLWLLLMLTFIVSHCHGSRTTAAADNVFKIKPKSPYVGHFVGFLPRHLPIPSSGPSRKHNDLGLQSWRSP</sequence>
<gene>
    <name evidence="6" type="ORF">HRI_000530200</name>
</gene>
<keyword evidence="7" id="KW-1185">Reference proteome</keyword>
<dbReference type="GO" id="GO:0010227">
    <property type="term" value="P:floral organ abscission"/>
    <property type="evidence" value="ECO:0007669"/>
    <property type="project" value="InterPro"/>
</dbReference>
<dbReference type="PANTHER" id="PTHR33599">
    <property type="entry name" value="PROTEIN IDA-LIKE 5"/>
    <property type="match status" value="1"/>
</dbReference>
<dbReference type="GO" id="GO:0005576">
    <property type="term" value="C:extracellular region"/>
    <property type="evidence" value="ECO:0007669"/>
    <property type="project" value="UniProtKB-SubCell"/>
</dbReference>
<evidence type="ECO:0000256" key="2">
    <source>
        <dbReference type="ARBA" id="ARBA00022525"/>
    </source>
</evidence>
<keyword evidence="2" id="KW-0964">Secreted</keyword>
<evidence type="ECO:0000313" key="7">
    <source>
        <dbReference type="Proteomes" id="UP001165190"/>
    </source>
</evidence>
<evidence type="ECO:0000313" key="6">
    <source>
        <dbReference type="EMBL" id="GMI68609.1"/>
    </source>
</evidence>
<evidence type="ECO:0008006" key="8">
    <source>
        <dbReference type="Google" id="ProtNLM"/>
    </source>
</evidence>
<organism evidence="6 7">
    <name type="scientific">Hibiscus trionum</name>
    <name type="common">Flower of an hour</name>
    <dbReference type="NCBI Taxonomy" id="183268"/>
    <lineage>
        <taxon>Eukaryota</taxon>
        <taxon>Viridiplantae</taxon>
        <taxon>Streptophyta</taxon>
        <taxon>Embryophyta</taxon>
        <taxon>Tracheophyta</taxon>
        <taxon>Spermatophyta</taxon>
        <taxon>Magnoliopsida</taxon>
        <taxon>eudicotyledons</taxon>
        <taxon>Gunneridae</taxon>
        <taxon>Pentapetalae</taxon>
        <taxon>rosids</taxon>
        <taxon>malvids</taxon>
        <taxon>Malvales</taxon>
        <taxon>Malvaceae</taxon>
        <taxon>Malvoideae</taxon>
        <taxon>Hibiscus</taxon>
    </lineage>
</organism>
<dbReference type="AlphaFoldDB" id="A0A9W7GZX9"/>
<dbReference type="OrthoDB" id="1935957at2759"/>
<comment type="subcellular location">
    <subcellularLocation>
        <location evidence="1">Secreted</location>
        <location evidence="1">Extracellular space</location>
    </subcellularLocation>
</comment>
<comment type="caution">
    <text evidence="6">The sequence shown here is derived from an EMBL/GenBank/DDBJ whole genome shotgun (WGS) entry which is preliminary data.</text>
</comment>
<dbReference type="EMBL" id="BSYR01000006">
    <property type="protein sequence ID" value="GMI68609.1"/>
    <property type="molecule type" value="Genomic_DNA"/>
</dbReference>
<protein>
    <recommendedName>
        <fullName evidence="8">Protein IDA-LIKE 2</fullName>
    </recommendedName>
</protein>
<feature type="chain" id="PRO_5040884196" description="Protein IDA-LIKE 2" evidence="5">
    <location>
        <begin position="31"/>
        <end position="83"/>
    </location>
</feature>
<evidence type="ECO:0000256" key="5">
    <source>
        <dbReference type="SAM" id="SignalP"/>
    </source>
</evidence>
<evidence type="ECO:0000256" key="4">
    <source>
        <dbReference type="SAM" id="MobiDB-lite"/>
    </source>
</evidence>
<evidence type="ECO:0000256" key="3">
    <source>
        <dbReference type="ARBA" id="ARBA00022729"/>
    </source>
</evidence>
<proteinExistence type="predicted"/>
<accession>A0A9W7GZX9</accession>
<name>A0A9W7GZX9_HIBTR</name>